<evidence type="ECO:0000256" key="2">
    <source>
        <dbReference type="SAM" id="SignalP"/>
    </source>
</evidence>
<feature type="transmembrane region" description="Helical" evidence="1">
    <location>
        <begin position="200"/>
        <end position="220"/>
    </location>
</feature>
<dbReference type="OrthoDB" id="5215637at2759"/>
<feature type="signal peptide" evidence="2">
    <location>
        <begin position="1"/>
        <end position="22"/>
    </location>
</feature>
<reference evidence="3 4" key="1">
    <citation type="submission" date="2018-01" db="EMBL/GenBank/DDBJ databases">
        <title>Harnessing the power of phylogenomics to disentangle the directionality and signatures of interkingdom host jumping in the parasitic fungal genus Tolypocladium.</title>
        <authorList>
            <person name="Quandt C.A."/>
            <person name="Patterson W."/>
            <person name="Spatafora J.W."/>
        </authorList>
    </citation>
    <scope>NUCLEOTIDE SEQUENCE [LARGE SCALE GENOMIC DNA]</scope>
    <source>
        <strain evidence="3 4">NRBC 100945</strain>
    </source>
</reference>
<evidence type="ECO:0008006" key="5">
    <source>
        <dbReference type="Google" id="ProtNLM"/>
    </source>
</evidence>
<dbReference type="AlphaFoldDB" id="A0A2S4L301"/>
<evidence type="ECO:0000313" key="3">
    <source>
        <dbReference type="EMBL" id="POR36818.1"/>
    </source>
</evidence>
<accession>A0A2S4L301</accession>
<keyword evidence="2" id="KW-0732">Signal</keyword>
<dbReference type="EMBL" id="PKSG01000297">
    <property type="protein sequence ID" value="POR36818.1"/>
    <property type="molecule type" value="Genomic_DNA"/>
</dbReference>
<keyword evidence="1" id="KW-1133">Transmembrane helix</keyword>
<proteinExistence type="predicted"/>
<dbReference type="Proteomes" id="UP000237481">
    <property type="component" value="Unassembled WGS sequence"/>
</dbReference>
<feature type="chain" id="PRO_5015542460" description="Mid2 domain-containing protein" evidence="2">
    <location>
        <begin position="23"/>
        <end position="272"/>
    </location>
</feature>
<comment type="caution">
    <text evidence="3">The sequence shown here is derived from an EMBL/GenBank/DDBJ whole genome shotgun (WGS) entry which is preliminary data.</text>
</comment>
<gene>
    <name evidence="3" type="ORF">TPAR_02987</name>
</gene>
<keyword evidence="1" id="KW-0472">Membrane</keyword>
<evidence type="ECO:0000256" key="1">
    <source>
        <dbReference type="SAM" id="Phobius"/>
    </source>
</evidence>
<organism evidence="3 4">
    <name type="scientific">Tolypocladium paradoxum</name>
    <dbReference type="NCBI Taxonomy" id="94208"/>
    <lineage>
        <taxon>Eukaryota</taxon>
        <taxon>Fungi</taxon>
        <taxon>Dikarya</taxon>
        <taxon>Ascomycota</taxon>
        <taxon>Pezizomycotina</taxon>
        <taxon>Sordariomycetes</taxon>
        <taxon>Hypocreomycetidae</taxon>
        <taxon>Hypocreales</taxon>
        <taxon>Ophiocordycipitaceae</taxon>
        <taxon>Tolypocladium</taxon>
    </lineage>
</organism>
<evidence type="ECO:0000313" key="4">
    <source>
        <dbReference type="Proteomes" id="UP000237481"/>
    </source>
</evidence>
<keyword evidence="1" id="KW-0812">Transmembrane</keyword>
<name>A0A2S4L301_9HYPO</name>
<protein>
    <recommendedName>
        <fullName evidence="5">Mid2 domain-containing protein</fullName>
    </recommendedName>
</protein>
<dbReference type="STRING" id="94208.A0A2S4L301"/>
<keyword evidence="4" id="KW-1185">Reference proteome</keyword>
<sequence length="272" mass="28623">MTWFRNATCKVLGSTFVLGVTAAGVIDCYGHNRLAYHNNSRCPGSNACCGVGATCLSNRLCHNPSDGPGTFVRGPCAVNPYDSGTCAQICLYDEVNGVFPRVAVCSDGSLCCNDDSQCCQSGRGTFLDDNGSIANSTPSTTFSYGPERTAATFRISNTASISTATPSSTLTSTESSTWTAIPSDAMDLSKDQDNSRALKIGLGVGVPVACFFSGLVAFLYSGKRRVGKGKAVELSSWQEKPPGQPAAFQGQNTIQYAVELDATSIRRIGISR</sequence>